<evidence type="ECO:0000256" key="8">
    <source>
        <dbReference type="ARBA" id="ARBA00022840"/>
    </source>
</evidence>
<dbReference type="FunFam" id="3.30.420.40:FF:000136">
    <property type="entry name" value="Putative fructokinase"/>
    <property type="match status" value="1"/>
</dbReference>
<keyword evidence="4" id="KW-0479">Metal-binding</keyword>
<keyword evidence="7" id="KW-0862">Zinc</keyword>
<dbReference type="KEGG" id="coh:EAV92_22895"/>
<dbReference type="GO" id="GO:0008865">
    <property type="term" value="F:fructokinase activity"/>
    <property type="evidence" value="ECO:0007669"/>
    <property type="project" value="UniProtKB-EC"/>
</dbReference>
<dbReference type="Gene3D" id="3.30.420.40">
    <property type="match status" value="2"/>
</dbReference>
<name>A0A3G3K3P8_9BACL</name>
<keyword evidence="9" id="KW-0460">Magnesium</keyword>
<keyword evidence="3" id="KW-0808">Transferase</keyword>
<comment type="catalytic activity">
    <reaction evidence="12">
        <text>D-fructose + ATP = D-fructose 6-phosphate + ADP + H(+)</text>
        <dbReference type="Rhea" id="RHEA:16125"/>
        <dbReference type="ChEBI" id="CHEBI:15378"/>
        <dbReference type="ChEBI" id="CHEBI:30616"/>
        <dbReference type="ChEBI" id="CHEBI:37721"/>
        <dbReference type="ChEBI" id="CHEBI:61527"/>
        <dbReference type="ChEBI" id="CHEBI:456216"/>
        <dbReference type="EC" id="2.7.1.4"/>
    </reaction>
</comment>
<evidence type="ECO:0000256" key="5">
    <source>
        <dbReference type="ARBA" id="ARBA00022741"/>
    </source>
</evidence>
<keyword evidence="8" id="KW-0067">ATP-binding</keyword>
<dbReference type="EC" id="2.7.1.4" evidence="11"/>
<dbReference type="SUPFAM" id="SSF53067">
    <property type="entry name" value="Actin-like ATPase domain"/>
    <property type="match status" value="1"/>
</dbReference>
<keyword evidence="14" id="KW-1185">Reference proteome</keyword>
<evidence type="ECO:0000256" key="1">
    <source>
        <dbReference type="ARBA" id="ARBA00001946"/>
    </source>
</evidence>
<evidence type="ECO:0000256" key="7">
    <source>
        <dbReference type="ARBA" id="ARBA00022833"/>
    </source>
</evidence>
<evidence type="ECO:0000256" key="2">
    <source>
        <dbReference type="ARBA" id="ARBA00006479"/>
    </source>
</evidence>
<evidence type="ECO:0000256" key="4">
    <source>
        <dbReference type="ARBA" id="ARBA00022723"/>
    </source>
</evidence>
<sequence length="293" mass="31422">MVIGAIEAGGTKFVCGIGNERGEILTRISFPTQRPEVTMGKVIEFLRKTKVEAIGIGSFGPINLNRGSPHYGYITTTPKPGWSNYDILGVIKREFDVPCGWDTDVNAAVLGEVTWGAARGVDNCMYYTFGTGVGAGIYAEGKLVHGMMHPEAGHIMVRRHAADRYEGCCPYHGDCLEGMASGPAIENRWGVKCSELPPDHPAWAMQAYYIGQALCGSILMLSPNKIILGGGVMKQLQLFPLIHSEVQRTLNGYVGSEQVLSNITPYIVQPALGDDAGLCGALALGLSAMDVSE</sequence>
<dbReference type="RefSeq" id="WP_123043224.1">
    <property type="nucleotide sequence ID" value="NZ_CP033433.1"/>
</dbReference>
<protein>
    <recommendedName>
        <fullName evidence="11">fructokinase</fullName>
        <ecNumber evidence="11">2.7.1.4</ecNumber>
    </recommendedName>
</protein>
<comment type="cofactor">
    <cofactor evidence="1">
        <name>Mg(2+)</name>
        <dbReference type="ChEBI" id="CHEBI:18420"/>
    </cofactor>
</comment>
<evidence type="ECO:0000256" key="6">
    <source>
        <dbReference type="ARBA" id="ARBA00022777"/>
    </source>
</evidence>
<evidence type="ECO:0000313" key="13">
    <source>
        <dbReference type="EMBL" id="AYQ75144.1"/>
    </source>
</evidence>
<evidence type="ECO:0000256" key="11">
    <source>
        <dbReference type="ARBA" id="ARBA00038887"/>
    </source>
</evidence>
<dbReference type="CDD" id="cd24067">
    <property type="entry name" value="ASKHA_NBD_ROK_BsFRK-like"/>
    <property type="match status" value="1"/>
</dbReference>
<dbReference type="InterPro" id="IPR000600">
    <property type="entry name" value="ROK"/>
</dbReference>
<dbReference type="AlphaFoldDB" id="A0A3G3K3P8"/>
<evidence type="ECO:0000256" key="10">
    <source>
        <dbReference type="ARBA" id="ARBA00023277"/>
    </source>
</evidence>
<dbReference type="Pfam" id="PF00480">
    <property type="entry name" value="ROK"/>
    <property type="match status" value="1"/>
</dbReference>
<gene>
    <name evidence="13" type="ORF">EAV92_22895</name>
</gene>
<dbReference type="GO" id="GO:0046872">
    <property type="term" value="F:metal ion binding"/>
    <property type="evidence" value="ECO:0007669"/>
    <property type="project" value="UniProtKB-KW"/>
</dbReference>
<evidence type="ECO:0000256" key="3">
    <source>
        <dbReference type="ARBA" id="ARBA00022679"/>
    </source>
</evidence>
<accession>A0A3G3K3P8</accession>
<dbReference type="EMBL" id="CP033433">
    <property type="protein sequence ID" value="AYQ75144.1"/>
    <property type="molecule type" value="Genomic_DNA"/>
</dbReference>
<organism evidence="13 14">
    <name type="scientific">Cohnella candidum</name>
    <dbReference type="NCBI Taxonomy" id="2674991"/>
    <lineage>
        <taxon>Bacteria</taxon>
        <taxon>Bacillati</taxon>
        <taxon>Bacillota</taxon>
        <taxon>Bacilli</taxon>
        <taxon>Bacillales</taxon>
        <taxon>Paenibacillaceae</taxon>
        <taxon>Cohnella</taxon>
    </lineage>
</organism>
<keyword evidence="10" id="KW-0119">Carbohydrate metabolism</keyword>
<dbReference type="InterPro" id="IPR051804">
    <property type="entry name" value="Carb_Metab_Reg_Kinase/Isom"/>
</dbReference>
<keyword evidence="5" id="KW-0547">Nucleotide-binding</keyword>
<dbReference type="PANTHER" id="PTHR42742:SF3">
    <property type="entry name" value="FRUCTOKINASE"/>
    <property type="match status" value="1"/>
</dbReference>
<reference evidence="13 14" key="1">
    <citation type="submission" date="2018-10" db="EMBL/GenBank/DDBJ databases">
        <title>Genome Sequence of Cohnella sp.</title>
        <authorList>
            <person name="Srinivasan S."/>
            <person name="Kim M.K."/>
        </authorList>
    </citation>
    <scope>NUCLEOTIDE SEQUENCE [LARGE SCALE GENOMIC DNA]</scope>
    <source>
        <strain evidence="13 14">18JY8-7</strain>
    </source>
</reference>
<proteinExistence type="inferred from homology"/>
<dbReference type="PANTHER" id="PTHR42742">
    <property type="entry name" value="TRANSCRIPTIONAL REPRESSOR MPRA"/>
    <property type="match status" value="1"/>
</dbReference>
<evidence type="ECO:0000256" key="9">
    <source>
        <dbReference type="ARBA" id="ARBA00022842"/>
    </source>
</evidence>
<evidence type="ECO:0000256" key="12">
    <source>
        <dbReference type="ARBA" id="ARBA00048451"/>
    </source>
</evidence>
<dbReference type="Proteomes" id="UP000269097">
    <property type="component" value="Chromosome"/>
</dbReference>
<keyword evidence="6" id="KW-0418">Kinase</keyword>
<dbReference type="InterPro" id="IPR043129">
    <property type="entry name" value="ATPase_NBD"/>
</dbReference>
<evidence type="ECO:0000313" key="14">
    <source>
        <dbReference type="Proteomes" id="UP000269097"/>
    </source>
</evidence>
<dbReference type="GO" id="GO:0005524">
    <property type="term" value="F:ATP binding"/>
    <property type="evidence" value="ECO:0007669"/>
    <property type="project" value="UniProtKB-KW"/>
</dbReference>
<comment type="similarity">
    <text evidence="2">Belongs to the ROK (NagC/XylR) family.</text>
</comment>
<dbReference type="FunFam" id="3.30.420.40:FF:000153">
    <property type="entry name" value="Putative fructokinase"/>
    <property type="match status" value="1"/>
</dbReference>